<dbReference type="PANTHER" id="PTHR22550:SF5">
    <property type="entry name" value="LEUCINE ZIPPER PROTEIN 4"/>
    <property type="match status" value="1"/>
</dbReference>
<dbReference type="AlphaFoldDB" id="A0A1R0XLW2"/>
<comment type="similarity">
    <text evidence="1">Belongs to the GerABKA family.</text>
</comment>
<feature type="transmembrane region" description="Helical" evidence="4">
    <location>
        <begin position="389"/>
        <end position="408"/>
    </location>
</feature>
<evidence type="ECO:0000313" key="5">
    <source>
        <dbReference type="EMBL" id="OMD36070.1"/>
    </source>
</evidence>
<accession>A0A1R0XLW2</accession>
<feature type="transmembrane region" description="Helical" evidence="4">
    <location>
        <begin position="445"/>
        <end position="468"/>
    </location>
</feature>
<evidence type="ECO:0000256" key="1">
    <source>
        <dbReference type="ARBA" id="ARBA00005278"/>
    </source>
</evidence>
<evidence type="ECO:0000256" key="3">
    <source>
        <dbReference type="SAM" id="MobiDB-lite"/>
    </source>
</evidence>
<evidence type="ECO:0000256" key="2">
    <source>
        <dbReference type="ARBA" id="ARBA00023136"/>
    </source>
</evidence>
<sequence length="525" mass="57955">MERKVKGMAEDGNVSSKSAGSNPQWTVPSIPIDSTELRVNLEQIRQKTGNSGDIFIREFTIGGSEEELQAAIIYVDGIVNNTTINQFVMEVLLNVMLSNEQRTLNDLVQVITDKIVPIGGLKTLVQWDELYDALLWGQTILLIDGSNEALAIATSGGEVRAIDEPGTDTSIRGSREGFVESLTTNISMVRRRIRNPNLWLESMTLGQVTHTRIGIMYINGIADDSIVEEAKRRLRKIKLDSILESGYIEKMIEDQSFTPFPTILPTERPDTVAANLLEGKIVIMVDGTPFMLIIPAVFNQFFQITEDSYHRYDISVALRLLRIVMFIISMIGPSFYIAATTFHQEMIPTQLVISLVSQLEATPFTAFVEALLMEVIFEILREAGVRMPKAIGSAVSIVGALVIGQAAVQAGLVSTAMVIVVSLTAISSLATPVFSIAVSARLLRFLLMISAATFGFFGMILTLIMIIAHMCSLRSFGVPYMAPYSPMMHVKNSQIHAPLPIWMRHLVPKLMKKPTTEQVSDQDGT</sequence>
<feature type="transmembrane region" description="Helical" evidence="4">
    <location>
        <begin position="414"/>
        <end position="438"/>
    </location>
</feature>
<dbReference type="PANTHER" id="PTHR22550">
    <property type="entry name" value="SPORE GERMINATION PROTEIN"/>
    <property type="match status" value="1"/>
</dbReference>
<gene>
    <name evidence="5" type="ORF">BSK52_25310</name>
</gene>
<evidence type="ECO:0000313" key="6">
    <source>
        <dbReference type="Proteomes" id="UP000187439"/>
    </source>
</evidence>
<dbReference type="EMBL" id="MPTC01000033">
    <property type="protein sequence ID" value="OMD36070.1"/>
    <property type="molecule type" value="Genomic_DNA"/>
</dbReference>
<name>A0A1R0XLW2_9BACL</name>
<dbReference type="GO" id="GO:0009847">
    <property type="term" value="P:spore germination"/>
    <property type="evidence" value="ECO:0007669"/>
    <property type="project" value="InterPro"/>
</dbReference>
<keyword evidence="4" id="KW-0812">Transmembrane</keyword>
<evidence type="ECO:0000256" key="4">
    <source>
        <dbReference type="SAM" id="Phobius"/>
    </source>
</evidence>
<feature type="region of interest" description="Disordered" evidence="3">
    <location>
        <begin position="1"/>
        <end position="28"/>
    </location>
</feature>
<dbReference type="GO" id="GO:0016020">
    <property type="term" value="C:membrane"/>
    <property type="evidence" value="ECO:0007669"/>
    <property type="project" value="InterPro"/>
</dbReference>
<feature type="transmembrane region" description="Helical" evidence="4">
    <location>
        <begin position="320"/>
        <end position="339"/>
    </location>
</feature>
<dbReference type="Pfam" id="PF03323">
    <property type="entry name" value="GerA"/>
    <property type="match status" value="1"/>
</dbReference>
<organism evidence="5 6">
    <name type="scientific">Paenibacillus odorifer</name>
    <dbReference type="NCBI Taxonomy" id="189426"/>
    <lineage>
        <taxon>Bacteria</taxon>
        <taxon>Bacillati</taxon>
        <taxon>Bacillota</taxon>
        <taxon>Bacilli</taxon>
        <taxon>Bacillales</taxon>
        <taxon>Paenibacillaceae</taxon>
        <taxon>Paenibacillus</taxon>
    </lineage>
</organism>
<dbReference type="InterPro" id="IPR004995">
    <property type="entry name" value="Spore_Ger"/>
</dbReference>
<feature type="transmembrane region" description="Helical" evidence="4">
    <location>
        <begin position="351"/>
        <end position="377"/>
    </location>
</feature>
<reference evidence="5 6" key="1">
    <citation type="submission" date="2016-10" db="EMBL/GenBank/DDBJ databases">
        <title>Paenibacillus species isolates.</title>
        <authorList>
            <person name="Beno S.M."/>
        </authorList>
    </citation>
    <scope>NUCLEOTIDE SEQUENCE [LARGE SCALE GENOMIC DNA]</scope>
    <source>
        <strain evidence="5 6">FSL H7-0710</strain>
    </source>
</reference>
<dbReference type="Proteomes" id="UP000187439">
    <property type="component" value="Unassembled WGS sequence"/>
</dbReference>
<keyword evidence="2 4" id="KW-0472">Membrane</keyword>
<dbReference type="InterPro" id="IPR050768">
    <property type="entry name" value="UPF0353/GerABKA_families"/>
</dbReference>
<feature type="compositionally biased region" description="Polar residues" evidence="3">
    <location>
        <begin position="13"/>
        <end position="27"/>
    </location>
</feature>
<protein>
    <submittedName>
        <fullName evidence="5">Spore germination protein</fullName>
    </submittedName>
</protein>
<comment type="caution">
    <text evidence="5">The sequence shown here is derived from an EMBL/GenBank/DDBJ whole genome shotgun (WGS) entry which is preliminary data.</text>
</comment>
<dbReference type="RefSeq" id="WP_076121119.1">
    <property type="nucleotide sequence ID" value="NZ_MPTC01000033.1"/>
</dbReference>
<keyword evidence="4" id="KW-1133">Transmembrane helix</keyword>
<dbReference type="PIRSF" id="PIRSF005690">
    <property type="entry name" value="GerBA"/>
    <property type="match status" value="1"/>
</dbReference>
<proteinExistence type="inferred from homology"/>